<name>A0A2S7I891_9FLAO</name>
<evidence type="ECO:0008006" key="4">
    <source>
        <dbReference type="Google" id="ProtNLM"/>
    </source>
</evidence>
<evidence type="ECO:0000256" key="1">
    <source>
        <dbReference type="SAM" id="SignalP"/>
    </source>
</evidence>
<comment type="caution">
    <text evidence="2">The sequence shown here is derived from an EMBL/GenBank/DDBJ whole genome shotgun (WGS) entry which is preliminary data.</text>
</comment>
<dbReference type="RefSeq" id="WP_104792580.1">
    <property type="nucleotide sequence ID" value="NZ_PTPZ01000001.1"/>
</dbReference>
<reference evidence="2 3" key="1">
    <citation type="submission" date="2018-02" db="EMBL/GenBank/DDBJ databases">
        <title>Draft genome sequence of bacterial isolates from marine environment.</title>
        <authorList>
            <person name="Singh S.K."/>
            <person name="Hill R."/>
            <person name="Major S."/>
            <person name="Cai H."/>
            <person name="Li Y."/>
        </authorList>
    </citation>
    <scope>NUCLEOTIDE SEQUENCE [LARGE SCALE GENOMIC DNA]</scope>
    <source>
        <strain evidence="2 3">IMET F</strain>
    </source>
</reference>
<dbReference type="EMBL" id="PTPZ01000001">
    <property type="protein sequence ID" value="PPZ92782.1"/>
    <property type="molecule type" value="Genomic_DNA"/>
</dbReference>
<evidence type="ECO:0000313" key="2">
    <source>
        <dbReference type="EMBL" id="PPZ92782.1"/>
    </source>
</evidence>
<proteinExistence type="predicted"/>
<feature type="signal peptide" evidence="1">
    <location>
        <begin position="1"/>
        <end position="18"/>
    </location>
</feature>
<dbReference type="Proteomes" id="UP000238565">
    <property type="component" value="Unassembled WGS sequence"/>
</dbReference>
<organism evidence="2 3">
    <name type="scientific">Cloacibacterium normanense</name>
    <dbReference type="NCBI Taxonomy" id="237258"/>
    <lineage>
        <taxon>Bacteria</taxon>
        <taxon>Pseudomonadati</taxon>
        <taxon>Bacteroidota</taxon>
        <taxon>Flavobacteriia</taxon>
        <taxon>Flavobacteriales</taxon>
        <taxon>Weeksellaceae</taxon>
    </lineage>
</organism>
<feature type="chain" id="PRO_5015660740" description="DUF3575 domain-containing protein" evidence="1">
    <location>
        <begin position="19"/>
        <end position="181"/>
    </location>
</feature>
<dbReference type="AlphaFoldDB" id="A0A2S7I891"/>
<evidence type="ECO:0000313" key="3">
    <source>
        <dbReference type="Proteomes" id="UP000238565"/>
    </source>
</evidence>
<keyword evidence="1" id="KW-0732">Signal</keyword>
<sequence length="181" mass="20730">MKKIFAIVIITITNLCFAQNVKNNELTNFGRINLGLHGLDASYEMLISKKIVWENSIGMGMGSSVYGSSVEYLFDFTKPTPYIKSELKYIYNTERRISKQKSILNNSGNYIGLQTKYSFGNNNHYKLNQTLLTEIHWGIQRNLGKKFLFNTHIGLGYITDFDSKDGHITPTVGLRFGYKMF</sequence>
<gene>
    <name evidence="2" type="ORF">C3729_01890</name>
</gene>
<accession>A0A2S7I891</accession>
<protein>
    <recommendedName>
        <fullName evidence="4">DUF3575 domain-containing protein</fullName>
    </recommendedName>
</protein>